<protein>
    <submittedName>
        <fullName evidence="1">Uncharacterized protein</fullName>
    </submittedName>
</protein>
<keyword evidence="2" id="KW-1185">Reference proteome</keyword>
<dbReference type="AlphaFoldDB" id="A0A9D3XZ14"/>
<gene>
    <name evidence="1" type="ORF">DPMN_191225</name>
</gene>
<evidence type="ECO:0000313" key="1">
    <source>
        <dbReference type="EMBL" id="KAH3690554.1"/>
    </source>
</evidence>
<dbReference type="EMBL" id="JAIWYP010000060">
    <property type="protein sequence ID" value="KAH3690554.1"/>
    <property type="molecule type" value="Genomic_DNA"/>
</dbReference>
<reference evidence="1" key="1">
    <citation type="journal article" date="2019" name="bioRxiv">
        <title>The Genome of the Zebra Mussel, Dreissena polymorpha: A Resource for Invasive Species Research.</title>
        <authorList>
            <person name="McCartney M.A."/>
            <person name="Auch B."/>
            <person name="Kono T."/>
            <person name="Mallez S."/>
            <person name="Zhang Y."/>
            <person name="Obille A."/>
            <person name="Becker A."/>
            <person name="Abrahante J.E."/>
            <person name="Garbe J."/>
            <person name="Badalamenti J.P."/>
            <person name="Herman A."/>
            <person name="Mangelson H."/>
            <person name="Liachko I."/>
            <person name="Sullivan S."/>
            <person name="Sone E.D."/>
            <person name="Koren S."/>
            <person name="Silverstein K.A.T."/>
            <person name="Beckman K.B."/>
            <person name="Gohl D.M."/>
        </authorList>
    </citation>
    <scope>NUCLEOTIDE SEQUENCE</scope>
    <source>
        <strain evidence="1">Duluth1</strain>
        <tissue evidence="1">Whole animal</tissue>
    </source>
</reference>
<comment type="caution">
    <text evidence="1">The sequence shown here is derived from an EMBL/GenBank/DDBJ whole genome shotgun (WGS) entry which is preliminary data.</text>
</comment>
<dbReference type="Proteomes" id="UP000828390">
    <property type="component" value="Unassembled WGS sequence"/>
</dbReference>
<sequence>MRRRQSVLRTREAPVGHSQTVCDGASLQDRRRTCRTLPDSLRWCHDRLGTCRRIPDCARQSPIPPGHLQDTLRQSATMQSLKETPRRCQMVSQTVGTLTGDFQTVCDGAKTVRAPARDSQMVQAILPDHQGTCKRRSDSLQRCQEYLGTSRRLPDSRPDRWGICRDSKTVSAVAKTVWAAARDSQTVCDIAKYV</sequence>
<name>A0A9D3XZ14_DREPO</name>
<proteinExistence type="predicted"/>
<accession>A0A9D3XZ14</accession>
<organism evidence="1 2">
    <name type="scientific">Dreissena polymorpha</name>
    <name type="common">Zebra mussel</name>
    <name type="synonym">Mytilus polymorpha</name>
    <dbReference type="NCBI Taxonomy" id="45954"/>
    <lineage>
        <taxon>Eukaryota</taxon>
        <taxon>Metazoa</taxon>
        <taxon>Spiralia</taxon>
        <taxon>Lophotrochozoa</taxon>
        <taxon>Mollusca</taxon>
        <taxon>Bivalvia</taxon>
        <taxon>Autobranchia</taxon>
        <taxon>Heteroconchia</taxon>
        <taxon>Euheterodonta</taxon>
        <taxon>Imparidentia</taxon>
        <taxon>Neoheterodontei</taxon>
        <taxon>Myida</taxon>
        <taxon>Dreissenoidea</taxon>
        <taxon>Dreissenidae</taxon>
        <taxon>Dreissena</taxon>
    </lineage>
</organism>
<reference evidence="1" key="2">
    <citation type="submission" date="2020-11" db="EMBL/GenBank/DDBJ databases">
        <authorList>
            <person name="McCartney M.A."/>
            <person name="Auch B."/>
            <person name="Kono T."/>
            <person name="Mallez S."/>
            <person name="Becker A."/>
            <person name="Gohl D.M."/>
            <person name="Silverstein K.A.T."/>
            <person name="Koren S."/>
            <person name="Bechman K.B."/>
            <person name="Herman A."/>
            <person name="Abrahante J.E."/>
            <person name="Garbe J."/>
        </authorList>
    </citation>
    <scope>NUCLEOTIDE SEQUENCE</scope>
    <source>
        <strain evidence="1">Duluth1</strain>
        <tissue evidence="1">Whole animal</tissue>
    </source>
</reference>
<evidence type="ECO:0000313" key="2">
    <source>
        <dbReference type="Proteomes" id="UP000828390"/>
    </source>
</evidence>